<feature type="domain" description="Helix-hairpin-helix DNA-binding motif class 1" evidence="7">
    <location>
        <begin position="107"/>
        <end position="126"/>
    </location>
</feature>
<dbReference type="InterPro" id="IPR000085">
    <property type="entry name" value="RuvA"/>
</dbReference>
<dbReference type="GO" id="GO:0009379">
    <property type="term" value="C:Holliday junction helicase complex"/>
    <property type="evidence" value="ECO:0007669"/>
    <property type="project" value="InterPro"/>
</dbReference>
<evidence type="ECO:0000259" key="7">
    <source>
        <dbReference type="SMART" id="SM00278"/>
    </source>
</evidence>
<keyword evidence="3 6" id="KW-0238">DNA-binding</keyword>
<dbReference type="Gene3D" id="1.10.150.20">
    <property type="entry name" value="5' to 3' exonuclease, C-terminal subdomain"/>
    <property type="match status" value="1"/>
</dbReference>
<proteinExistence type="inferred from homology"/>
<dbReference type="InterPro" id="IPR003583">
    <property type="entry name" value="Hlx-hairpin-Hlx_DNA-bd_motif"/>
</dbReference>
<dbReference type="Pfam" id="PF14520">
    <property type="entry name" value="HHH_5"/>
    <property type="match status" value="1"/>
</dbReference>
<keyword evidence="1 6" id="KW-0963">Cytoplasm</keyword>
<dbReference type="GO" id="GO:0005524">
    <property type="term" value="F:ATP binding"/>
    <property type="evidence" value="ECO:0007669"/>
    <property type="project" value="InterPro"/>
</dbReference>
<organism evidence="8 9">
    <name type="scientific">Calidifontibacter indicus</name>
    <dbReference type="NCBI Taxonomy" id="419650"/>
    <lineage>
        <taxon>Bacteria</taxon>
        <taxon>Bacillati</taxon>
        <taxon>Actinomycetota</taxon>
        <taxon>Actinomycetes</taxon>
        <taxon>Micrococcales</taxon>
        <taxon>Dermacoccaceae</taxon>
        <taxon>Calidifontibacter</taxon>
    </lineage>
</organism>
<dbReference type="GO" id="GO:0006310">
    <property type="term" value="P:DNA recombination"/>
    <property type="evidence" value="ECO:0007669"/>
    <property type="project" value="UniProtKB-UniRule"/>
</dbReference>
<comment type="subcellular location">
    <subcellularLocation>
        <location evidence="6">Cytoplasm</location>
    </subcellularLocation>
</comment>
<reference evidence="8 9" key="1">
    <citation type="submission" date="2018-08" db="EMBL/GenBank/DDBJ databases">
        <title>Sequencing the genomes of 1000 actinobacteria strains.</title>
        <authorList>
            <person name="Klenk H.-P."/>
        </authorList>
    </citation>
    <scope>NUCLEOTIDE SEQUENCE [LARGE SCALE GENOMIC DNA]</scope>
    <source>
        <strain evidence="8 9">DSM 22967</strain>
    </source>
</reference>
<comment type="caution">
    <text evidence="8">The sequence shown here is derived from an EMBL/GenBank/DDBJ whole genome shotgun (WGS) entry which is preliminary data.</text>
</comment>
<dbReference type="EMBL" id="QTUA01000001">
    <property type="protein sequence ID" value="REF31305.1"/>
    <property type="molecule type" value="Genomic_DNA"/>
</dbReference>
<evidence type="ECO:0000256" key="3">
    <source>
        <dbReference type="ARBA" id="ARBA00023125"/>
    </source>
</evidence>
<evidence type="ECO:0000256" key="5">
    <source>
        <dbReference type="ARBA" id="ARBA00023204"/>
    </source>
</evidence>
<comment type="caution">
    <text evidence="6">Lacks conserved residue(s) required for the propagation of feature annotation.</text>
</comment>
<dbReference type="SUPFAM" id="SSF47781">
    <property type="entry name" value="RuvA domain 2-like"/>
    <property type="match status" value="1"/>
</dbReference>
<dbReference type="Gene3D" id="2.40.50.140">
    <property type="entry name" value="Nucleic acid-binding proteins"/>
    <property type="match status" value="1"/>
</dbReference>
<dbReference type="GO" id="GO:0000400">
    <property type="term" value="F:four-way junction DNA binding"/>
    <property type="evidence" value="ECO:0007669"/>
    <property type="project" value="UniProtKB-UniRule"/>
</dbReference>
<dbReference type="SUPFAM" id="SSF46929">
    <property type="entry name" value="DNA helicase RuvA subunit, C-terminal domain"/>
    <property type="match status" value="1"/>
</dbReference>
<name>A0A3D9UXK1_9MICO</name>
<comment type="function">
    <text evidence="6">The RuvA-RuvB-RuvC complex processes Holliday junction (HJ) DNA during genetic recombination and DNA repair, while the RuvA-RuvB complex plays an important role in the rescue of blocked DNA replication forks via replication fork reversal (RFR). RuvA specifically binds to HJ cruciform DNA, conferring on it an open structure. The RuvB hexamer acts as an ATP-dependent pump, pulling dsDNA into and through the RuvAB complex. HJ branch migration allows RuvC to scan DNA until it finds its consensus sequence, where it cleaves and resolves the cruciform DNA.</text>
</comment>
<dbReference type="InterPro" id="IPR010994">
    <property type="entry name" value="RuvA_2-like"/>
</dbReference>
<keyword evidence="5 6" id="KW-0234">DNA repair</keyword>
<dbReference type="Pfam" id="PF07499">
    <property type="entry name" value="RuvA_C"/>
    <property type="match status" value="1"/>
</dbReference>
<keyword evidence="8" id="KW-0067">ATP-binding</keyword>
<dbReference type="HAMAP" id="MF_00031">
    <property type="entry name" value="DNA_HJ_migration_RuvA"/>
    <property type="match status" value="1"/>
</dbReference>
<dbReference type="NCBIfam" id="TIGR00084">
    <property type="entry name" value="ruvA"/>
    <property type="match status" value="1"/>
</dbReference>
<dbReference type="GO" id="GO:0048476">
    <property type="term" value="C:Holliday junction resolvase complex"/>
    <property type="evidence" value="ECO:0007669"/>
    <property type="project" value="UniProtKB-UniRule"/>
</dbReference>
<accession>A0A3D9UXK1</accession>
<feature type="domain" description="Helix-hairpin-helix DNA-binding motif class 1" evidence="7">
    <location>
        <begin position="72"/>
        <end position="91"/>
    </location>
</feature>
<gene>
    <name evidence="6" type="primary">ruvA</name>
    <name evidence="8" type="ORF">DFJ65_2361</name>
</gene>
<evidence type="ECO:0000256" key="1">
    <source>
        <dbReference type="ARBA" id="ARBA00022490"/>
    </source>
</evidence>
<dbReference type="GO" id="GO:0009378">
    <property type="term" value="F:four-way junction helicase activity"/>
    <property type="evidence" value="ECO:0007669"/>
    <property type="project" value="InterPro"/>
</dbReference>
<dbReference type="InterPro" id="IPR012340">
    <property type="entry name" value="NA-bd_OB-fold"/>
</dbReference>
<keyword evidence="4 6" id="KW-0233">DNA recombination</keyword>
<dbReference type="RefSeq" id="WP_115923165.1">
    <property type="nucleotide sequence ID" value="NZ_QTUA01000001.1"/>
</dbReference>
<dbReference type="SMART" id="SM00278">
    <property type="entry name" value="HhH1"/>
    <property type="match status" value="2"/>
</dbReference>
<protein>
    <recommendedName>
        <fullName evidence="6">Holliday junction branch migration complex subunit RuvA</fullName>
    </recommendedName>
</protein>
<evidence type="ECO:0000256" key="6">
    <source>
        <dbReference type="HAMAP-Rule" id="MF_00031"/>
    </source>
</evidence>
<feature type="region of interest" description="Domain III" evidence="6">
    <location>
        <begin position="151"/>
        <end position="201"/>
    </location>
</feature>
<comment type="domain">
    <text evidence="6">Has three domains with a flexible linker between the domains II and III and assumes an 'L' shape. Domain III is highly mobile and contacts RuvB.</text>
</comment>
<evidence type="ECO:0000313" key="8">
    <source>
        <dbReference type="EMBL" id="REF31305.1"/>
    </source>
</evidence>
<keyword evidence="9" id="KW-1185">Reference proteome</keyword>
<dbReference type="CDD" id="cd14332">
    <property type="entry name" value="UBA_RuvA_C"/>
    <property type="match status" value="1"/>
</dbReference>
<dbReference type="InterPro" id="IPR011114">
    <property type="entry name" value="RuvA_C"/>
</dbReference>
<keyword evidence="8" id="KW-0378">Hydrolase</keyword>
<comment type="subunit">
    <text evidence="6">Homotetramer. Forms an RuvA(8)-RuvB(12)-Holliday junction (HJ) complex. HJ DNA is sandwiched between 2 RuvA tetramers; dsDNA enters through RuvA and exits via RuvB. An RuvB hexamer assembles on each DNA strand where it exits the tetramer. Each RuvB hexamer is contacted by two RuvA subunits (via domain III) on 2 adjacent RuvB subunits; this complex drives branch migration. In the full resolvosome a probable DNA-RuvA(4)-RuvB(12)-RuvC(2) complex forms which resolves the HJ.</text>
</comment>
<dbReference type="SUPFAM" id="SSF50249">
    <property type="entry name" value="Nucleic acid-binding proteins"/>
    <property type="match status" value="1"/>
</dbReference>
<dbReference type="GO" id="GO:0005737">
    <property type="term" value="C:cytoplasm"/>
    <property type="evidence" value="ECO:0007669"/>
    <property type="project" value="UniProtKB-SubCell"/>
</dbReference>
<dbReference type="InterPro" id="IPR036267">
    <property type="entry name" value="RuvA_C_sf"/>
</dbReference>
<dbReference type="Gene3D" id="1.10.8.10">
    <property type="entry name" value="DNA helicase RuvA subunit, C-terminal domain"/>
    <property type="match status" value="1"/>
</dbReference>
<keyword evidence="2 6" id="KW-0227">DNA damage</keyword>
<dbReference type="AlphaFoldDB" id="A0A3D9UXK1"/>
<dbReference type="Proteomes" id="UP000256253">
    <property type="component" value="Unassembled WGS sequence"/>
</dbReference>
<evidence type="ECO:0000256" key="2">
    <source>
        <dbReference type="ARBA" id="ARBA00022763"/>
    </source>
</evidence>
<dbReference type="Pfam" id="PF01330">
    <property type="entry name" value="RuvA_N"/>
    <property type="match status" value="1"/>
</dbReference>
<sequence length="201" mass="20583">MIASVRGTVLSIGLDHVVVEVGGVGMLVHTTPSGASSARTGQEATFFTTLVVREDSLTLFGFADDAERRLFELVQTVSGVGPRLALAMLAVHAPDALRAAIAGGDVPTLVKVPGIGKKGAERIVLELKDKVGALPGGATPVSEAPSAPAADETQQQVVDALTGLGWSTKQAQDAVAKVAKADDAPTQVADLLRATLRSLGR</sequence>
<dbReference type="InterPro" id="IPR013849">
    <property type="entry name" value="DNA_helicase_Holl-junc_RuvA_I"/>
</dbReference>
<keyword evidence="8" id="KW-0347">Helicase</keyword>
<dbReference type="OrthoDB" id="5293449at2"/>
<keyword evidence="8" id="KW-0547">Nucleotide-binding</keyword>
<dbReference type="GO" id="GO:0006281">
    <property type="term" value="P:DNA repair"/>
    <property type="evidence" value="ECO:0007669"/>
    <property type="project" value="UniProtKB-UniRule"/>
</dbReference>
<comment type="similarity">
    <text evidence="6">Belongs to the RuvA family.</text>
</comment>
<evidence type="ECO:0000256" key="4">
    <source>
        <dbReference type="ARBA" id="ARBA00023172"/>
    </source>
</evidence>
<evidence type="ECO:0000313" key="9">
    <source>
        <dbReference type="Proteomes" id="UP000256253"/>
    </source>
</evidence>